<keyword evidence="5 8" id="KW-0547">Nucleotide-binding</keyword>
<dbReference type="Gene3D" id="3.40.50.620">
    <property type="entry name" value="HUPs"/>
    <property type="match status" value="1"/>
</dbReference>
<evidence type="ECO:0000256" key="7">
    <source>
        <dbReference type="ARBA" id="ARBA00048258"/>
    </source>
</evidence>
<comment type="caution">
    <text evidence="8">Lacks conserved residue(s) required for the propagation of feature annotation.</text>
</comment>
<dbReference type="NCBIfam" id="TIGR00125">
    <property type="entry name" value="cyt_tran_rel"/>
    <property type="match status" value="1"/>
</dbReference>
<feature type="binding site" evidence="8">
    <location>
        <begin position="187"/>
        <end position="190"/>
    </location>
    <ligand>
        <name>ATP</name>
        <dbReference type="ChEBI" id="CHEBI:30616"/>
    </ligand>
</feature>
<evidence type="ECO:0000256" key="1">
    <source>
        <dbReference type="ARBA" id="ARBA00004990"/>
    </source>
</evidence>
<dbReference type="Gene3D" id="3.30.1300.10">
    <property type="entry name" value="Pantoate-beta-alanine ligase, C-terminal domain"/>
    <property type="match status" value="1"/>
</dbReference>
<dbReference type="SUPFAM" id="SSF52374">
    <property type="entry name" value="Nucleotidylyl transferase"/>
    <property type="match status" value="1"/>
</dbReference>
<comment type="similarity">
    <text evidence="2 8">Belongs to the pantothenate synthetase family.</text>
</comment>
<keyword evidence="6 8" id="KW-0067">ATP-binding</keyword>
<feature type="binding site" evidence="8">
    <location>
        <begin position="30"/>
        <end position="37"/>
    </location>
    <ligand>
        <name>ATP</name>
        <dbReference type="ChEBI" id="CHEBI:30616"/>
    </ligand>
</feature>
<dbReference type="Proteomes" id="UP001325680">
    <property type="component" value="Chromosome"/>
</dbReference>
<dbReference type="EC" id="6.3.2.1" evidence="8"/>
<dbReference type="HAMAP" id="MF_00158">
    <property type="entry name" value="PanC"/>
    <property type="match status" value="1"/>
</dbReference>
<dbReference type="InterPro" id="IPR014729">
    <property type="entry name" value="Rossmann-like_a/b/a_fold"/>
</dbReference>
<comment type="subcellular location">
    <subcellularLocation>
        <location evidence="8">Cytoplasm</location>
    </subcellularLocation>
</comment>
<dbReference type="InterPro" id="IPR004821">
    <property type="entry name" value="Cyt_trans-like"/>
</dbReference>
<feature type="active site" description="Proton donor" evidence="8">
    <location>
        <position position="37"/>
    </location>
</feature>
<evidence type="ECO:0000256" key="3">
    <source>
        <dbReference type="ARBA" id="ARBA00022598"/>
    </source>
</evidence>
<dbReference type="PANTHER" id="PTHR21299">
    <property type="entry name" value="CYTIDYLATE KINASE/PANTOATE-BETA-ALANINE LIGASE"/>
    <property type="match status" value="1"/>
</dbReference>
<gene>
    <name evidence="8 9" type="primary">panC</name>
    <name evidence="9" type="ORF">U0035_02605</name>
</gene>
<dbReference type="PANTHER" id="PTHR21299:SF1">
    <property type="entry name" value="PANTOATE--BETA-ALANINE LIGASE"/>
    <property type="match status" value="1"/>
</dbReference>
<dbReference type="InterPro" id="IPR003721">
    <property type="entry name" value="Pantoate_ligase"/>
</dbReference>
<dbReference type="NCBIfam" id="TIGR00018">
    <property type="entry name" value="panC"/>
    <property type="match status" value="1"/>
</dbReference>
<evidence type="ECO:0000256" key="8">
    <source>
        <dbReference type="HAMAP-Rule" id="MF_00158"/>
    </source>
</evidence>
<evidence type="ECO:0000313" key="10">
    <source>
        <dbReference type="Proteomes" id="UP001325680"/>
    </source>
</evidence>
<proteinExistence type="inferred from homology"/>
<keyword evidence="10" id="KW-1185">Reference proteome</keyword>
<dbReference type="GO" id="GO:0016874">
    <property type="term" value="F:ligase activity"/>
    <property type="evidence" value="ECO:0007669"/>
    <property type="project" value="UniProtKB-KW"/>
</dbReference>
<keyword evidence="8" id="KW-0963">Cytoplasm</keyword>
<dbReference type="InterPro" id="IPR042176">
    <property type="entry name" value="Pantoate_ligase_C"/>
</dbReference>
<keyword evidence="3 8" id="KW-0436">Ligase</keyword>
<protein>
    <recommendedName>
        <fullName evidence="8">Pantothenate synthetase</fullName>
        <shortName evidence="8">PS</shortName>
        <ecNumber evidence="8">6.3.2.1</ecNumber>
    </recommendedName>
    <alternativeName>
        <fullName evidence="8">Pantoate--beta-alanine ligase</fullName>
    </alternativeName>
    <alternativeName>
        <fullName evidence="8">Pantoate-activating enzyme</fullName>
    </alternativeName>
</protein>
<reference evidence="9 10" key="1">
    <citation type="submission" date="2023-12" db="EMBL/GenBank/DDBJ databases">
        <title>Genome sequencing and assembly of bacterial species from a model synthetic community.</title>
        <authorList>
            <person name="Hogle S.L."/>
        </authorList>
    </citation>
    <scope>NUCLEOTIDE SEQUENCE [LARGE SCALE GENOMIC DNA]</scope>
    <source>
        <strain evidence="9 10">HAMBI_3031</strain>
    </source>
</reference>
<organism evidence="9 10">
    <name type="scientific">Niabella yanshanensis</name>
    <dbReference type="NCBI Taxonomy" id="577386"/>
    <lineage>
        <taxon>Bacteria</taxon>
        <taxon>Pseudomonadati</taxon>
        <taxon>Bacteroidota</taxon>
        <taxon>Chitinophagia</taxon>
        <taxon>Chitinophagales</taxon>
        <taxon>Chitinophagaceae</taxon>
        <taxon>Niabella</taxon>
    </lineage>
</organism>
<evidence type="ECO:0000256" key="4">
    <source>
        <dbReference type="ARBA" id="ARBA00022655"/>
    </source>
</evidence>
<name>A0ABZ0W706_9BACT</name>
<evidence type="ECO:0000256" key="5">
    <source>
        <dbReference type="ARBA" id="ARBA00022741"/>
    </source>
</evidence>
<comment type="catalytic activity">
    <reaction evidence="7 8">
        <text>(R)-pantoate + beta-alanine + ATP = (R)-pantothenate + AMP + diphosphate + H(+)</text>
        <dbReference type="Rhea" id="RHEA:10912"/>
        <dbReference type="ChEBI" id="CHEBI:15378"/>
        <dbReference type="ChEBI" id="CHEBI:15980"/>
        <dbReference type="ChEBI" id="CHEBI:29032"/>
        <dbReference type="ChEBI" id="CHEBI:30616"/>
        <dbReference type="ChEBI" id="CHEBI:33019"/>
        <dbReference type="ChEBI" id="CHEBI:57966"/>
        <dbReference type="ChEBI" id="CHEBI:456215"/>
        <dbReference type="EC" id="6.3.2.1"/>
    </reaction>
</comment>
<feature type="binding site" evidence="8">
    <location>
        <position position="61"/>
    </location>
    <ligand>
        <name>beta-alanine</name>
        <dbReference type="ChEBI" id="CHEBI:57966"/>
    </ligand>
</feature>
<keyword evidence="4 8" id="KW-0566">Pantothenate biosynthesis</keyword>
<dbReference type="Pfam" id="PF02569">
    <property type="entry name" value="Pantoate_ligase"/>
    <property type="match status" value="1"/>
</dbReference>
<evidence type="ECO:0000256" key="6">
    <source>
        <dbReference type="ARBA" id="ARBA00022840"/>
    </source>
</evidence>
<evidence type="ECO:0000256" key="2">
    <source>
        <dbReference type="ARBA" id="ARBA00009256"/>
    </source>
</evidence>
<evidence type="ECO:0000313" key="9">
    <source>
        <dbReference type="EMBL" id="WQD39037.1"/>
    </source>
</evidence>
<comment type="pathway">
    <text evidence="1 8">Cofactor biosynthesis; (R)-pantothenate biosynthesis; (R)-pantothenate from (R)-pantoate and beta-alanine: step 1/1.</text>
</comment>
<comment type="function">
    <text evidence="8">Catalyzes the condensation of pantoate with beta-alanine in an ATP-dependent reaction via a pantoyl-adenylate intermediate.</text>
</comment>
<accession>A0ABZ0W706</accession>
<feature type="binding site" evidence="8">
    <location>
        <begin position="148"/>
        <end position="151"/>
    </location>
    <ligand>
        <name>ATP</name>
        <dbReference type="ChEBI" id="CHEBI:30616"/>
    </ligand>
</feature>
<sequence>MRIFKKISDIQSYLQIQKDKGLSVGFVPTMGALHKGHLSLLETCKTACDMGVVSIFVNPTQFNDKKDLEKYPRTIEKDITLLVNAGCDVLFYPEVEEMYPNGEITRIYDLKALENLFEGAFRPGHFQGVCQVVDKLFSIVQPQAVFFGQKDYQQCMVIKRLIDTTPAFGSIEMTIVPTMRETNGLAMSSRNARLSEEEKQLAPTIYQTLLFLKGALKAGPMAGIKEAATLKLNERRFITDYVGIADAYTLEPVDDWDGQKPLVALIAAFLGPVRLIDNLVIA</sequence>
<dbReference type="CDD" id="cd00560">
    <property type="entry name" value="PanC"/>
    <property type="match status" value="1"/>
</dbReference>
<feature type="binding site" evidence="8">
    <location>
        <position position="61"/>
    </location>
    <ligand>
        <name>(R)-pantoate</name>
        <dbReference type="ChEBI" id="CHEBI:15980"/>
    </ligand>
</feature>
<comment type="subunit">
    <text evidence="8">Homodimer.</text>
</comment>
<feature type="binding site" evidence="8">
    <location>
        <position position="154"/>
    </location>
    <ligand>
        <name>(R)-pantoate</name>
        <dbReference type="ChEBI" id="CHEBI:15980"/>
    </ligand>
</feature>
<dbReference type="RefSeq" id="WP_114792619.1">
    <property type="nucleotide sequence ID" value="NZ_CP139960.1"/>
</dbReference>
<dbReference type="EMBL" id="CP139960">
    <property type="protein sequence ID" value="WQD39037.1"/>
    <property type="molecule type" value="Genomic_DNA"/>
</dbReference>
<comment type="miscellaneous">
    <text evidence="8">The reaction proceeds by a bi uni uni bi ping pong mechanism.</text>
</comment>